<gene>
    <name evidence="1" type="ORF">Cboi01_000549400</name>
</gene>
<protein>
    <submittedName>
        <fullName evidence="1">Unnamed protein product</fullName>
    </submittedName>
</protein>
<comment type="caution">
    <text evidence="1">The sequence shown here is derived from an EMBL/GenBank/DDBJ whole genome shotgun (WGS) entry which is preliminary data.</text>
</comment>
<organism evidence="1 2">
    <name type="scientific">Candida boidinii</name>
    <name type="common">Yeast</name>
    <dbReference type="NCBI Taxonomy" id="5477"/>
    <lineage>
        <taxon>Eukaryota</taxon>
        <taxon>Fungi</taxon>
        <taxon>Dikarya</taxon>
        <taxon>Ascomycota</taxon>
        <taxon>Saccharomycotina</taxon>
        <taxon>Pichiomycetes</taxon>
        <taxon>Pichiales</taxon>
        <taxon>Pichiaceae</taxon>
        <taxon>Ogataea</taxon>
        <taxon>Ogataea/Candida clade</taxon>
    </lineage>
</organism>
<proteinExistence type="predicted"/>
<name>A0ACB5U2L1_CANBO</name>
<evidence type="ECO:0000313" key="2">
    <source>
        <dbReference type="Proteomes" id="UP001165101"/>
    </source>
</evidence>
<accession>A0ACB5U2L1</accession>
<reference evidence="1" key="1">
    <citation type="submission" date="2023-04" db="EMBL/GenBank/DDBJ databases">
        <title>Candida boidinii NBRC 1967.</title>
        <authorList>
            <person name="Ichikawa N."/>
            <person name="Sato H."/>
            <person name="Tonouchi N."/>
        </authorList>
    </citation>
    <scope>NUCLEOTIDE SEQUENCE</scope>
    <source>
        <strain evidence="1">NBRC 1967</strain>
    </source>
</reference>
<evidence type="ECO:0000313" key="1">
    <source>
        <dbReference type="EMBL" id="GMF00213.1"/>
    </source>
</evidence>
<keyword evidence="2" id="KW-1185">Reference proteome</keyword>
<sequence length="269" mass="29565">MSTTTTTTSSNINNQYLKELNIAKLAVRRASILSKKISDEIKLNQIDGINKNDNSPVTIGDFGSQSIIINSILKNFPNDLIVGEEDSKLIKSDKSLSESIFKHIKLIESLDSKNNEILGEINSIDHMCDSIDNGNSKGGPNGRIWALDPIDGTKGFLRGDQFAVCLALIVDGKVKLGVIGCPNLPNDLSNDSLSSSSAKNTEKGGIFYATENNGSFYQPLTIDFESKEYEEIDDSKAVKISLNNNKSFENAIIHKLNIVLYQEVMQKFI</sequence>
<dbReference type="Proteomes" id="UP001165101">
    <property type="component" value="Unassembled WGS sequence"/>
</dbReference>
<dbReference type="EMBL" id="BSXV01004311">
    <property type="protein sequence ID" value="GMF00213.1"/>
    <property type="molecule type" value="Genomic_DNA"/>
</dbReference>